<keyword evidence="3" id="KW-1185">Reference proteome</keyword>
<keyword evidence="2" id="KW-1133">Transmembrane helix</keyword>
<keyword evidence="2" id="KW-0472">Membrane</keyword>
<name>A0A6J2T8J1_DROLE</name>
<feature type="compositionally biased region" description="Polar residues" evidence="1">
    <location>
        <begin position="241"/>
        <end position="250"/>
    </location>
</feature>
<dbReference type="Proteomes" id="UP000504634">
    <property type="component" value="Unplaced"/>
</dbReference>
<feature type="transmembrane region" description="Helical" evidence="2">
    <location>
        <begin position="61"/>
        <end position="81"/>
    </location>
</feature>
<reference evidence="4" key="1">
    <citation type="submission" date="2025-08" db="UniProtKB">
        <authorList>
            <consortium name="RefSeq"/>
        </authorList>
    </citation>
    <scope>IDENTIFICATION</scope>
    <source>
        <strain evidence="4">11010-0011.00</strain>
        <tissue evidence="4">Whole body</tissue>
    </source>
</reference>
<dbReference type="RefSeq" id="XP_030373221.1">
    <property type="nucleotide sequence ID" value="XM_030517361.1"/>
</dbReference>
<evidence type="ECO:0000256" key="2">
    <source>
        <dbReference type="SAM" id="Phobius"/>
    </source>
</evidence>
<dbReference type="AlphaFoldDB" id="A0A6J2T8J1"/>
<dbReference type="GeneID" id="115623151"/>
<proteinExistence type="predicted"/>
<protein>
    <submittedName>
        <fullName evidence="4">Uncharacterized protein LOC115623151</fullName>
    </submittedName>
</protein>
<sequence>MPDLHGSDEVWKLRFVDIIKPYPNHTLANVTFKILRFFYPPSALQMVDIRHVVQNPKLSHWNATMFVGFTILMGVMSYLIYKHYFEIKPIVREEPERLNELETRMKQKYGSEYKLGIWQRKDLPVPSPGSSTHLQNNMVEENEMNWISESSNTGSCDGLLPENADNPAKSVGLNAENNTVLEQLHVEEQREIDIPEDLGANAPRESSSRGSVKFNKQVKCRIFDGKTQLDLDIEEKDDADMSSQIQQTVKENLAPRNPKVPKQTRWR</sequence>
<feature type="compositionally biased region" description="Acidic residues" evidence="1">
    <location>
        <begin position="231"/>
        <end position="240"/>
    </location>
</feature>
<organism evidence="3 4">
    <name type="scientific">Drosophila lebanonensis</name>
    <name type="common">Fruit fly</name>
    <name type="synonym">Scaptodrosophila lebanonensis</name>
    <dbReference type="NCBI Taxonomy" id="7225"/>
    <lineage>
        <taxon>Eukaryota</taxon>
        <taxon>Metazoa</taxon>
        <taxon>Ecdysozoa</taxon>
        <taxon>Arthropoda</taxon>
        <taxon>Hexapoda</taxon>
        <taxon>Insecta</taxon>
        <taxon>Pterygota</taxon>
        <taxon>Neoptera</taxon>
        <taxon>Endopterygota</taxon>
        <taxon>Diptera</taxon>
        <taxon>Brachycera</taxon>
        <taxon>Muscomorpha</taxon>
        <taxon>Ephydroidea</taxon>
        <taxon>Drosophilidae</taxon>
        <taxon>Scaptodrosophila</taxon>
    </lineage>
</organism>
<feature type="region of interest" description="Disordered" evidence="1">
    <location>
        <begin position="191"/>
        <end position="211"/>
    </location>
</feature>
<accession>A0A6J2T8J1</accession>
<keyword evidence="2" id="KW-0812">Transmembrane</keyword>
<evidence type="ECO:0000313" key="4">
    <source>
        <dbReference type="RefSeq" id="XP_030373221.1"/>
    </source>
</evidence>
<feature type="region of interest" description="Disordered" evidence="1">
    <location>
        <begin position="230"/>
        <end position="267"/>
    </location>
</feature>
<evidence type="ECO:0000313" key="3">
    <source>
        <dbReference type="Proteomes" id="UP000504634"/>
    </source>
</evidence>
<dbReference type="OrthoDB" id="7860814at2759"/>
<evidence type="ECO:0000256" key="1">
    <source>
        <dbReference type="SAM" id="MobiDB-lite"/>
    </source>
</evidence>
<gene>
    <name evidence="4" type="primary">LOC115623151</name>
</gene>